<accession>A0ABS2CSZ0</accession>
<comment type="similarity">
    <text evidence="1">Belongs to the short-chain dehydrogenases/reductases (SDR) family.</text>
</comment>
<evidence type="ECO:0000313" key="2">
    <source>
        <dbReference type="EMBL" id="MBM6498024.1"/>
    </source>
</evidence>
<dbReference type="PANTHER" id="PTHR43976:SF9">
    <property type="entry name" value="OXIDOREDUCTASE"/>
    <property type="match status" value="1"/>
</dbReference>
<dbReference type="CDD" id="cd05374">
    <property type="entry name" value="17beta-HSD-like_SDR_c"/>
    <property type="match status" value="1"/>
</dbReference>
<dbReference type="InterPro" id="IPR036291">
    <property type="entry name" value="NAD(P)-bd_dom_sf"/>
</dbReference>
<evidence type="ECO:0000313" key="3">
    <source>
        <dbReference type="Proteomes" id="UP000759529"/>
    </source>
</evidence>
<protein>
    <submittedName>
        <fullName evidence="2">SDR family oxidoreductase</fullName>
    </submittedName>
</protein>
<dbReference type="Pfam" id="PF00106">
    <property type="entry name" value="adh_short"/>
    <property type="match status" value="1"/>
</dbReference>
<name>A0ABS2CSZ0_9FLAO</name>
<dbReference type="Proteomes" id="UP000759529">
    <property type="component" value="Unassembled WGS sequence"/>
</dbReference>
<organism evidence="2 3">
    <name type="scientific">Flavobacterium macrobrachii</name>
    <dbReference type="NCBI Taxonomy" id="591204"/>
    <lineage>
        <taxon>Bacteria</taxon>
        <taxon>Pseudomonadati</taxon>
        <taxon>Bacteroidota</taxon>
        <taxon>Flavobacteriia</taxon>
        <taxon>Flavobacteriales</taxon>
        <taxon>Flavobacteriaceae</taxon>
        <taxon>Flavobacterium</taxon>
    </lineage>
</organism>
<sequence length="290" mass="31994">MTKKILITGASGGFGKLTVLTLLQRGHQVVASMREAEGRNKSIASELSDAGAKIVSIDVTKDESVTNGVKEAIEQLNGLDVLINNAGIGVHGMQEFFTVADYQKLFDINLFGVQRMNRAVIPYFREKQDGLILYTSSCLGRVALPFYGLYQSTKWALEAMAENYRLELSGFGIENCIVEPGGYPTAFTENLVHPSDKSQEPLYGEFAKAPEQSLQGFMSFLEANPQQNPQKVADAFDELIETPKGERPFRTPVDFIGMGDLIQKYNEHLEQITTGLLTNFGSQGLLKVKK</sequence>
<dbReference type="PANTHER" id="PTHR43976">
    <property type="entry name" value="SHORT CHAIN DEHYDROGENASE"/>
    <property type="match status" value="1"/>
</dbReference>
<evidence type="ECO:0000256" key="1">
    <source>
        <dbReference type="RuleBase" id="RU000363"/>
    </source>
</evidence>
<gene>
    <name evidence="2" type="ORF">H9X54_001745</name>
</gene>
<dbReference type="SUPFAM" id="SSF51735">
    <property type="entry name" value="NAD(P)-binding Rossmann-fold domains"/>
    <property type="match status" value="1"/>
</dbReference>
<dbReference type="PRINTS" id="PR00081">
    <property type="entry name" value="GDHRDH"/>
</dbReference>
<keyword evidence="3" id="KW-1185">Reference proteome</keyword>
<dbReference type="EMBL" id="JACSOD020000366">
    <property type="protein sequence ID" value="MBM6498024.1"/>
    <property type="molecule type" value="Genomic_DNA"/>
</dbReference>
<reference evidence="2 3" key="1">
    <citation type="submission" date="2021-02" db="EMBL/GenBank/DDBJ databases">
        <authorList>
            <person name="Jung H.S."/>
            <person name="Chun B.H."/>
            <person name="Jeon C.O."/>
        </authorList>
    </citation>
    <scope>NUCLEOTIDE SEQUENCE [LARGE SCALE GENOMIC DNA]</scope>
    <source>
        <strain evidence="2 3">LMG 25203</strain>
    </source>
</reference>
<dbReference type="RefSeq" id="WP_187658201.1">
    <property type="nucleotide sequence ID" value="NZ_JACSOD020000366.1"/>
</dbReference>
<proteinExistence type="inferred from homology"/>
<comment type="caution">
    <text evidence="2">The sequence shown here is derived from an EMBL/GenBank/DDBJ whole genome shotgun (WGS) entry which is preliminary data.</text>
</comment>
<dbReference type="PRINTS" id="PR00080">
    <property type="entry name" value="SDRFAMILY"/>
</dbReference>
<dbReference type="InterPro" id="IPR002347">
    <property type="entry name" value="SDR_fam"/>
</dbReference>
<dbReference type="Gene3D" id="3.40.50.720">
    <property type="entry name" value="NAD(P)-binding Rossmann-like Domain"/>
    <property type="match status" value="1"/>
</dbReference>
<dbReference type="InterPro" id="IPR051911">
    <property type="entry name" value="SDR_oxidoreductase"/>
</dbReference>